<dbReference type="EMBL" id="JARJBC010000001">
    <property type="protein sequence ID" value="MDF3288053.1"/>
    <property type="molecule type" value="Genomic_DNA"/>
</dbReference>
<comment type="caution">
    <text evidence="3">The sequence shown here is derived from an EMBL/GenBank/DDBJ whole genome shotgun (WGS) entry which is preliminary data.</text>
</comment>
<dbReference type="SUPFAM" id="SSF103473">
    <property type="entry name" value="MFS general substrate transporter"/>
    <property type="match status" value="1"/>
</dbReference>
<name>A0ABT5ZGC6_9ACTN</name>
<feature type="transmembrane region" description="Helical" evidence="2">
    <location>
        <begin position="27"/>
        <end position="46"/>
    </location>
</feature>
<feature type="transmembrane region" description="Helical" evidence="2">
    <location>
        <begin position="214"/>
        <end position="234"/>
    </location>
</feature>
<feature type="compositionally biased region" description="Low complexity" evidence="1">
    <location>
        <begin position="417"/>
        <end position="426"/>
    </location>
</feature>
<keyword evidence="2" id="KW-1133">Transmembrane helix</keyword>
<keyword evidence="2" id="KW-0812">Transmembrane</keyword>
<gene>
    <name evidence="3" type="ORF">P3G67_02155</name>
</gene>
<proteinExistence type="predicted"/>
<keyword evidence="2" id="KW-0472">Membrane</keyword>
<feature type="transmembrane region" description="Helical" evidence="2">
    <location>
        <begin position="174"/>
        <end position="193"/>
    </location>
</feature>
<dbReference type="Proteomes" id="UP001216579">
    <property type="component" value="Unassembled WGS sequence"/>
</dbReference>
<feature type="region of interest" description="Disordered" evidence="1">
    <location>
        <begin position="404"/>
        <end position="466"/>
    </location>
</feature>
<evidence type="ECO:0000256" key="1">
    <source>
        <dbReference type="SAM" id="MobiDB-lite"/>
    </source>
</evidence>
<feature type="transmembrane region" description="Helical" evidence="2">
    <location>
        <begin position="254"/>
        <end position="273"/>
    </location>
</feature>
<protein>
    <submittedName>
        <fullName evidence="3">MFS transporter</fullName>
    </submittedName>
</protein>
<dbReference type="Gene3D" id="1.20.1250.20">
    <property type="entry name" value="MFS general substrate transporter like domains"/>
    <property type="match status" value="1"/>
</dbReference>
<feature type="transmembrane region" description="Helical" evidence="2">
    <location>
        <begin position="311"/>
        <end position="331"/>
    </location>
</feature>
<reference evidence="3 4" key="1">
    <citation type="submission" date="2023-03" db="EMBL/GenBank/DDBJ databases">
        <title>Draft genome sequence of Streptomyces sp. RB6PN23 isolated from peat swamp forest in Thailand.</title>
        <authorList>
            <person name="Klaysubun C."/>
            <person name="Duangmal K."/>
        </authorList>
    </citation>
    <scope>NUCLEOTIDE SEQUENCE [LARGE SCALE GENOMIC DNA]</scope>
    <source>
        <strain evidence="3 4">RB6PN23</strain>
    </source>
</reference>
<dbReference type="RefSeq" id="WP_276091902.1">
    <property type="nucleotide sequence ID" value="NZ_JARJBC010000001.1"/>
</dbReference>
<keyword evidence="4" id="KW-1185">Reference proteome</keyword>
<feature type="transmembrane region" description="Helical" evidence="2">
    <location>
        <begin position="99"/>
        <end position="118"/>
    </location>
</feature>
<feature type="transmembrane region" description="Helical" evidence="2">
    <location>
        <begin position="365"/>
        <end position="388"/>
    </location>
</feature>
<sequence>MPPRLRAAVRRFVRPRQLTRTSHQSRTAMLALVAVYAAGSLAGYLLPSVVERMTSCLRLTAGQAGAVGSALLFASAGAGFAFASRVARIGPKRLARAGLSLAAGGFAVAACADCAPLVVVGSVAGGFGSGTATAVASVGIAERPDPQRASVLALLATSAAAAGMYLLLPRLGGGHQLPFAALACVTAGVLPAVRRLPSMPQRAERRPGVTAGRLPGMVLVGATLGWSVVQTALWSVSSRIGLERVGLSETALGVVLALALGGGLAGVVGAGALGSRLGRAVPVGVGTAVIAVCVTVSSASRAAWAFTAGEVLWNTVYPVVFSHLIGVAASIGAHGRWVVFAGSASSLGVAGGPVTGTLLSSRAGYPAMGAVLGTTLLLAAIPLTAVALHADGRAARRRVAGAAGARAVPLPEPEPPALLGGDPAPLVEIPGLVRDAGESGMPSETVTQAGGPGGAPSTPPTGLVNA</sequence>
<feature type="transmembrane region" description="Helical" evidence="2">
    <location>
        <begin position="338"/>
        <end position="359"/>
    </location>
</feature>
<evidence type="ECO:0000313" key="3">
    <source>
        <dbReference type="EMBL" id="MDF3288053.1"/>
    </source>
</evidence>
<feature type="transmembrane region" description="Helical" evidence="2">
    <location>
        <begin position="66"/>
        <end position="87"/>
    </location>
</feature>
<accession>A0ABT5ZGC6</accession>
<dbReference type="InterPro" id="IPR036259">
    <property type="entry name" value="MFS_trans_sf"/>
</dbReference>
<evidence type="ECO:0000313" key="4">
    <source>
        <dbReference type="Proteomes" id="UP001216579"/>
    </source>
</evidence>
<organism evidence="3 4">
    <name type="scientific">Streptomyces silvisoli</name>
    <dbReference type="NCBI Taxonomy" id="3034235"/>
    <lineage>
        <taxon>Bacteria</taxon>
        <taxon>Bacillati</taxon>
        <taxon>Actinomycetota</taxon>
        <taxon>Actinomycetes</taxon>
        <taxon>Kitasatosporales</taxon>
        <taxon>Streptomycetaceae</taxon>
        <taxon>Streptomyces</taxon>
    </lineage>
</organism>
<feature type="transmembrane region" description="Helical" evidence="2">
    <location>
        <begin position="280"/>
        <end position="299"/>
    </location>
</feature>
<evidence type="ECO:0000256" key="2">
    <source>
        <dbReference type="SAM" id="Phobius"/>
    </source>
</evidence>